<dbReference type="Gene3D" id="3.30.70.270">
    <property type="match status" value="1"/>
</dbReference>
<dbReference type="InterPro" id="IPR001633">
    <property type="entry name" value="EAL_dom"/>
</dbReference>
<dbReference type="InterPro" id="IPR035919">
    <property type="entry name" value="EAL_sf"/>
</dbReference>
<feature type="domain" description="EAL" evidence="2">
    <location>
        <begin position="446"/>
        <end position="705"/>
    </location>
</feature>
<dbReference type="SMART" id="SM00304">
    <property type="entry name" value="HAMP"/>
    <property type="match status" value="1"/>
</dbReference>
<dbReference type="AlphaFoldDB" id="A0A4R3Y6A2"/>
<dbReference type="InterPro" id="IPR050706">
    <property type="entry name" value="Cyclic-di-GMP_PDE-like"/>
</dbReference>
<evidence type="ECO:0000313" key="5">
    <source>
        <dbReference type="EMBL" id="TCV87346.1"/>
    </source>
</evidence>
<dbReference type="PANTHER" id="PTHR33121">
    <property type="entry name" value="CYCLIC DI-GMP PHOSPHODIESTERASE PDEF"/>
    <property type="match status" value="1"/>
</dbReference>
<dbReference type="EMBL" id="SMCO01000005">
    <property type="protein sequence ID" value="TCV87346.1"/>
    <property type="molecule type" value="Genomic_DNA"/>
</dbReference>
<protein>
    <submittedName>
        <fullName evidence="5">Diguanylate cyclase (GGDEF)-like protein</fullName>
    </submittedName>
</protein>
<proteinExistence type="predicted"/>
<dbReference type="GO" id="GO:0007165">
    <property type="term" value="P:signal transduction"/>
    <property type="evidence" value="ECO:0007669"/>
    <property type="project" value="InterPro"/>
</dbReference>
<dbReference type="PROSITE" id="PS50887">
    <property type="entry name" value="GGDEF"/>
    <property type="match status" value="1"/>
</dbReference>
<sequence>MNKWGIKGKILFLALMPAAAIALLLGVHFTSSRISDLEQSLENRGNAIVRQLAPASEYGVISGNHEILQNLTDAALREADVSAVSIYNISGTLLAESGTRVERQLSAENGKTHKIASVGSTNVLGFSAPVYQSEIKVDDLISDMPSDSKSADSIQPRKFIGKVEIELSLKNTIKRKNELLLETLFITLLGLVGSAMLAYRMSQGVTVPIYRLVDAVKKIGKGDLDVKVPEDSGGELKVLEQGINTMASRLKSSHVHMQEKILEATAKLSYQASHDMLTGLVNRREFECRLARALESAKSHGRTHVLCYLDLDQFKIVNDTCGHSGGDELLRQLTILLHAKVRERDTLARLGGDEFGVLLENCSLETARDIAEMLRQLVQDYRFVWNNKSFAVGVSSGLVVLNDESESVASVLSAADAACYAAKDRGRNCIHIYQPADSELLRRREEMQWVTRITRALEENRFMLYAQIIAPLCIQGEKSLHFEILLRMLDENETETILPMAFIPAAERYNMMKNIDRWVISNSFTVLSNVFENKPGGLINTYSINLSGASLGDEGFLEFITQQFEQKKVSPLNICFEITETAAILNLSVAAEFMRELKKLGCRFSLDDFGSGLSSFGYLKNLPVDYLKIDGAFVKDMADDPIDFAMVQSIHNIGHVMGLQTIAEFVESETVLKMLKVIGVDYAQGNWIGAPQPISKLYPSGVYLADTDLTHVNNPDTSGGYLSSQFN</sequence>
<keyword evidence="1" id="KW-0812">Transmembrane</keyword>
<dbReference type="CDD" id="cd01948">
    <property type="entry name" value="EAL"/>
    <property type="match status" value="1"/>
</dbReference>
<dbReference type="SMART" id="SM00267">
    <property type="entry name" value="GGDEF"/>
    <property type="match status" value="1"/>
</dbReference>
<name>A0A4R3Y6A2_9PROT</name>
<evidence type="ECO:0000256" key="1">
    <source>
        <dbReference type="SAM" id="Phobius"/>
    </source>
</evidence>
<dbReference type="SUPFAM" id="SSF158472">
    <property type="entry name" value="HAMP domain-like"/>
    <property type="match status" value="1"/>
</dbReference>
<dbReference type="FunFam" id="3.30.70.270:FF:000001">
    <property type="entry name" value="Diguanylate cyclase domain protein"/>
    <property type="match status" value="1"/>
</dbReference>
<evidence type="ECO:0000259" key="4">
    <source>
        <dbReference type="PROSITE" id="PS50887"/>
    </source>
</evidence>
<dbReference type="OrthoDB" id="9813903at2"/>
<dbReference type="PROSITE" id="PS50885">
    <property type="entry name" value="HAMP"/>
    <property type="match status" value="1"/>
</dbReference>
<dbReference type="Pfam" id="PF00672">
    <property type="entry name" value="HAMP"/>
    <property type="match status" value="1"/>
</dbReference>
<dbReference type="CDD" id="cd01949">
    <property type="entry name" value="GGDEF"/>
    <property type="match status" value="1"/>
</dbReference>
<dbReference type="PROSITE" id="PS50883">
    <property type="entry name" value="EAL"/>
    <property type="match status" value="1"/>
</dbReference>
<dbReference type="NCBIfam" id="TIGR00254">
    <property type="entry name" value="GGDEF"/>
    <property type="match status" value="1"/>
</dbReference>
<dbReference type="InterPro" id="IPR019247">
    <property type="entry name" value="Histidine_kinase_BarA_N"/>
</dbReference>
<dbReference type="Pfam" id="PF00990">
    <property type="entry name" value="GGDEF"/>
    <property type="match status" value="1"/>
</dbReference>
<feature type="domain" description="GGDEF" evidence="4">
    <location>
        <begin position="302"/>
        <end position="435"/>
    </location>
</feature>
<gene>
    <name evidence="5" type="ORF">EDC63_10511</name>
</gene>
<keyword evidence="1" id="KW-0472">Membrane</keyword>
<dbReference type="GO" id="GO:0071111">
    <property type="term" value="F:cyclic-guanylate-specific phosphodiesterase activity"/>
    <property type="evidence" value="ECO:0007669"/>
    <property type="project" value="InterPro"/>
</dbReference>
<feature type="transmembrane region" description="Helical" evidence="1">
    <location>
        <begin position="179"/>
        <end position="199"/>
    </location>
</feature>
<dbReference type="Proteomes" id="UP000295367">
    <property type="component" value="Unassembled WGS sequence"/>
</dbReference>
<dbReference type="PANTHER" id="PTHR33121:SF23">
    <property type="entry name" value="CYCLIC DI-GMP PHOSPHODIESTERASE PDEB"/>
    <property type="match status" value="1"/>
</dbReference>
<dbReference type="InterPro" id="IPR003660">
    <property type="entry name" value="HAMP_dom"/>
</dbReference>
<dbReference type="SUPFAM" id="SSF55073">
    <property type="entry name" value="Nucleotide cyclase"/>
    <property type="match status" value="1"/>
</dbReference>
<dbReference type="Gene3D" id="3.20.20.450">
    <property type="entry name" value="EAL domain"/>
    <property type="match status" value="1"/>
</dbReference>
<keyword evidence="1" id="KW-1133">Transmembrane helix</keyword>
<dbReference type="Pfam" id="PF09984">
    <property type="entry name" value="sCache_4"/>
    <property type="match status" value="1"/>
</dbReference>
<comment type="caution">
    <text evidence="5">The sequence shown here is derived from an EMBL/GenBank/DDBJ whole genome shotgun (WGS) entry which is preliminary data.</text>
</comment>
<dbReference type="GO" id="GO:0016020">
    <property type="term" value="C:membrane"/>
    <property type="evidence" value="ECO:0007669"/>
    <property type="project" value="InterPro"/>
</dbReference>
<dbReference type="Gene3D" id="6.10.340.10">
    <property type="match status" value="1"/>
</dbReference>
<keyword evidence="6" id="KW-1185">Reference proteome</keyword>
<dbReference type="SMART" id="SM00052">
    <property type="entry name" value="EAL"/>
    <property type="match status" value="1"/>
</dbReference>
<evidence type="ECO:0000259" key="3">
    <source>
        <dbReference type="PROSITE" id="PS50885"/>
    </source>
</evidence>
<dbReference type="RefSeq" id="WP_124945659.1">
    <property type="nucleotide sequence ID" value="NZ_BHVT01000017.1"/>
</dbReference>
<dbReference type="CDD" id="cd06225">
    <property type="entry name" value="HAMP"/>
    <property type="match status" value="1"/>
</dbReference>
<dbReference type="InterPro" id="IPR043128">
    <property type="entry name" value="Rev_trsase/Diguanyl_cyclase"/>
</dbReference>
<dbReference type="SUPFAM" id="SSF141868">
    <property type="entry name" value="EAL domain-like"/>
    <property type="match status" value="1"/>
</dbReference>
<dbReference type="InterPro" id="IPR029787">
    <property type="entry name" value="Nucleotide_cyclase"/>
</dbReference>
<dbReference type="Pfam" id="PF00563">
    <property type="entry name" value="EAL"/>
    <property type="match status" value="1"/>
</dbReference>
<evidence type="ECO:0000259" key="2">
    <source>
        <dbReference type="PROSITE" id="PS50883"/>
    </source>
</evidence>
<accession>A0A4R3Y6A2</accession>
<reference evidence="5 6" key="1">
    <citation type="submission" date="2019-03" db="EMBL/GenBank/DDBJ databases">
        <title>Genomic Encyclopedia of Type Strains, Phase IV (KMG-IV): sequencing the most valuable type-strain genomes for metagenomic binning, comparative biology and taxonomic classification.</title>
        <authorList>
            <person name="Goeker M."/>
        </authorList>
    </citation>
    <scope>NUCLEOTIDE SEQUENCE [LARGE SCALE GENOMIC DNA]</scope>
    <source>
        <strain evidence="5 6">DSM 100309</strain>
    </source>
</reference>
<evidence type="ECO:0000313" key="6">
    <source>
        <dbReference type="Proteomes" id="UP000295367"/>
    </source>
</evidence>
<organism evidence="5 6">
    <name type="scientific">Sulfurirhabdus autotrophica</name>
    <dbReference type="NCBI Taxonomy" id="1706046"/>
    <lineage>
        <taxon>Bacteria</taxon>
        <taxon>Pseudomonadati</taxon>
        <taxon>Pseudomonadota</taxon>
        <taxon>Betaproteobacteria</taxon>
        <taxon>Nitrosomonadales</taxon>
        <taxon>Sulfuricellaceae</taxon>
        <taxon>Sulfurirhabdus</taxon>
    </lineage>
</organism>
<dbReference type="InterPro" id="IPR000160">
    <property type="entry name" value="GGDEF_dom"/>
</dbReference>
<feature type="domain" description="HAMP" evidence="3">
    <location>
        <begin position="203"/>
        <end position="255"/>
    </location>
</feature>